<comment type="caution">
    <text evidence="4">The sequence shown here is derived from an EMBL/GenBank/DDBJ whole genome shotgun (WGS) entry which is preliminary data.</text>
</comment>
<dbReference type="InterPro" id="IPR050863">
    <property type="entry name" value="CenT-Element_Derived"/>
</dbReference>
<reference evidence="4 5" key="1">
    <citation type="submission" date="2021-04" db="EMBL/GenBank/DDBJ databases">
        <authorList>
            <person name="De Guttry C."/>
            <person name="Zahm M."/>
            <person name="Klopp C."/>
            <person name="Cabau C."/>
            <person name="Louis A."/>
            <person name="Berthelot C."/>
            <person name="Parey E."/>
            <person name="Roest Crollius H."/>
            <person name="Montfort J."/>
            <person name="Robinson-Rechavi M."/>
            <person name="Bucao C."/>
            <person name="Bouchez O."/>
            <person name="Gislard M."/>
            <person name="Lluch J."/>
            <person name="Milhes M."/>
            <person name="Lampietro C."/>
            <person name="Lopez Roques C."/>
            <person name="Donnadieu C."/>
            <person name="Braasch I."/>
            <person name="Desvignes T."/>
            <person name="Postlethwait J."/>
            <person name="Bobe J."/>
            <person name="Wedekind C."/>
            <person name="Guiguen Y."/>
        </authorList>
    </citation>
    <scope>NUCLEOTIDE SEQUENCE [LARGE SCALE GENOMIC DNA]</scope>
    <source>
        <strain evidence="4">Cs_M1</strain>
        <tissue evidence="4">Blood</tissue>
    </source>
</reference>
<evidence type="ECO:0000259" key="3">
    <source>
        <dbReference type="PROSITE" id="PS51253"/>
    </source>
</evidence>
<feature type="compositionally biased region" description="Low complexity" evidence="2">
    <location>
        <begin position="50"/>
        <end position="59"/>
    </location>
</feature>
<dbReference type="PROSITE" id="PS51253">
    <property type="entry name" value="HTH_CENPB"/>
    <property type="match status" value="1"/>
</dbReference>
<accession>A0AAN8LGE0</accession>
<evidence type="ECO:0000256" key="1">
    <source>
        <dbReference type="ARBA" id="ARBA00023125"/>
    </source>
</evidence>
<organism evidence="4 5">
    <name type="scientific">Coregonus suidteri</name>
    <dbReference type="NCBI Taxonomy" id="861788"/>
    <lineage>
        <taxon>Eukaryota</taxon>
        <taxon>Metazoa</taxon>
        <taxon>Chordata</taxon>
        <taxon>Craniata</taxon>
        <taxon>Vertebrata</taxon>
        <taxon>Euteleostomi</taxon>
        <taxon>Actinopterygii</taxon>
        <taxon>Neopterygii</taxon>
        <taxon>Teleostei</taxon>
        <taxon>Protacanthopterygii</taxon>
        <taxon>Salmoniformes</taxon>
        <taxon>Salmonidae</taxon>
        <taxon>Coregoninae</taxon>
        <taxon>Coregonus</taxon>
    </lineage>
</organism>
<dbReference type="SMART" id="SM00674">
    <property type="entry name" value="CENPB"/>
    <property type="match status" value="1"/>
</dbReference>
<dbReference type="Pfam" id="PF09607">
    <property type="entry name" value="BrkDBD"/>
    <property type="match status" value="1"/>
</dbReference>
<dbReference type="InterPro" id="IPR018586">
    <property type="entry name" value="Brinker_DNA-bd"/>
</dbReference>
<dbReference type="AlphaFoldDB" id="A0AAN8LGE0"/>
<name>A0AAN8LGE0_9TELE</name>
<evidence type="ECO:0000256" key="2">
    <source>
        <dbReference type="SAM" id="MobiDB-lite"/>
    </source>
</evidence>
<dbReference type="PANTHER" id="PTHR19303">
    <property type="entry name" value="TRANSPOSON"/>
    <property type="match status" value="1"/>
</dbReference>
<dbReference type="EMBL" id="JAGTTL010000018">
    <property type="protein sequence ID" value="KAK6309164.1"/>
    <property type="molecule type" value="Genomic_DNA"/>
</dbReference>
<feature type="domain" description="HTH CENPB-type" evidence="3">
    <location>
        <begin position="194"/>
        <end position="265"/>
    </location>
</feature>
<dbReference type="InterPro" id="IPR009057">
    <property type="entry name" value="Homeodomain-like_sf"/>
</dbReference>
<dbReference type="Proteomes" id="UP001356427">
    <property type="component" value="Unassembled WGS sequence"/>
</dbReference>
<dbReference type="GO" id="GO:0003677">
    <property type="term" value="F:DNA binding"/>
    <property type="evidence" value="ECO:0007669"/>
    <property type="project" value="UniProtKB-KW"/>
</dbReference>
<dbReference type="Pfam" id="PF03184">
    <property type="entry name" value="DDE_1"/>
    <property type="match status" value="1"/>
</dbReference>
<dbReference type="SUPFAM" id="SSF46689">
    <property type="entry name" value="Homeodomain-like"/>
    <property type="match status" value="2"/>
</dbReference>
<dbReference type="GO" id="GO:0005634">
    <property type="term" value="C:nucleus"/>
    <property type="evidence" value="ECO:0007669"/>
    <property type="project" value="TreeGrafter"/>
</dbReference>
<feature type="region of interest" description="Disordered" evidence="2">
    <location>
        <begin position="15"/>
        <end position="59"/>
    </location>
</feature>
<evidence type="ECO:0000313" key="4">
    <source>
        <dbReference type="EMBL" id="KAK6309164.1"/>
    </source>
</evidence>
<evidence type="ECO:0000313" key="5">
    <source>
        <dbReference type="Proteomes" id="UP001356427"/>
    </source>
</evidence>
<sequence length="562" mass="64153">MSKVDLQQLTLSVCEEEVPPEQQHCEQEWSPSLGQEDPEPTKIKEEQEELSTSQEEQQLQGLETDTIDNIFTPVCVKSDCDENPTQPSHLYQAQKEGNGERDTLPNTTTEQLKTEPDREDCLLTVPHHLCVYKDPKMAPFKRHAYDAEFKLKAVGHAVEYGNRAAAREFNINESMVRKWRKQEDDLRQVKKTRQSFRGNKARWPQLEDKLEQWVVEQRAASRSVSTVTIRMKATALARDMIIDEFRGGPSWCFRFMKRRNLSIRTQTTVSQQLPKDYQEKLVTFRAYCKKKITEKKIRPEHITNMDEVPLTFDIPVNRTVEKTGTSTVSVSTTGNEKSSFTVVLACQANGQKLPPMVIFKRKTLPKENFPAGVVIKASPKGWMDEEKMSEWLREIYVKRPGGFFHTAPSLLIYDSMRAHITDAVKKQVKQTNSELAVIPGGLTKELQPLDIGVNRAFKARLRAAWEQWMTEGEHTFTKTGRQRRATYATICQWIVDAWADISVSTVVQAFTKAGIISELPGNSSDTDSDNDEREPGRLDAVVAQLFNSDTEEEEFEGFVDGE</sequence>
<keyword evidence="1" id="KW-0238">DNA-binding</keyword>
<keyword evidence="5" id="KW-1185">Reference proteome</keyword>
<dbReference type="Gene3D" id="1.10.10.60">
    <property type="entry name" value="Homeodomain-like"/>
    <property type="match status" value="2"/>
</dbReference>
<dbReference type="InterPro" id="IPR004875">
    <property type="entry name" value="DDE_SF_endonuclease_dom"/>
</dbReference>
<dbReference type="Pfam" id="PF03221">
    <property type="entry name" value="HTH_Tnp_Tc5"/>
    <property type="match status" value="1"/>
</dbReference>
<dbReference type="PANTHER" id="PTHR19303:SF74">
    <property type="entry name" value="POGO TRANSPOSABLE ELEMENT WITH KRAB DOMAIN"/>
    <property type="match status" value="1"/>
</dbReference>
<protein>
    <recommendedName>
        <fullName evidence="3">HTH CENPB-type domain-containing protein</fullName>
    </recommendedName>
</protein>
<proteinExistence type="predicted"/>
<dbReference type="InterPro" id="IPR006600">
    <property type="entry name" value="HTH_CenpB_DNA-bd_dom"/>
</dbReference>
<gene>
    <name evidence="4" type="ORF">J4Q44_G00206270</name>
</gene>
<feature type="region of interest" description="Disordered" evidence="2">
    <location>
        <begin position="83"/>
        <end position="115"/>
    </location>
</feature>